<dbReference type="GO" id="GO:0005829">
    <property type="term" value="C:cytosol"/>
    <property type="evidence" value="ECO:0007669"/>
    <property type="project" value="TreeGrafter"/>
</dbReference>
<dbReference type="PANTHER" id="PTHR34984">
    <property type="entry name" value="CARBON STORAGE REGULATOR"/>
    <property type="match status" value="1"/>
</dbReference>
<dbReference type="GO" id="GO:1902208">
    <property type="term" value="P:regulation of bacterial-type flagellum assembly"/>
    <property type="evidence" value="ECO:0007669"/>
    <property type="project" value="UniProtKB-UniRule"/>
</dbReference>
<comment type="subunit">
    <text evidence="1">Homodimer; the beta-strands of each monomer intercalate to form a hydrophobic core, while the alpha-helices form wings that extend away from the core.</text>
</comment>
<keyword evidence="1" id="KW-0678">Repressor</keyword>
<comment type="similarity">
    <text evidence="1">Belongs to the CsrA/RsmA family.</text>
</comment>
<dbReference type="RefSeq" id="WP_077834044.1">
    <property type="nucleotide sequence ID" value="NZ_CP096983.1"/>
</dbReference>
<evidence type="ECO:0000256" key="1">
    <source>
        <dbReference type="HAMAP-Rule" id="MF_00167"/>
    </source>
</evidence>
<gene>
    <name evidence="1 2" type="primary">csrA</name>
    <name evidence="2" type="ORF">CROST_020210</name>
</gene>
<dbReference type="HAMAP" id="MF_00167">
    <property type="entry name" value="CsrA"/>
    <property type="match status" value="1"/>
</dbReference>
<dbReference type="STRING" id="84029.CROST_16480"/>
<dbReference type="GO" id="GO:0045947">
    <property type="term" value="P:negative regulation of translational initiation"/>
    <property type="evidence" value="ECO:0007669"/>
    <property type="project" value="UniProtKB-UniRule"/>
</dbReference>
<comment type="subcellular location">
    <subcellularLocation>
        <location evidence="1">Cytoplasm</location>
    </subcellularLocation>
</comment>
<dbReference type="KEGG" id="crw:CROST_020210"/>
<name>A0A1S8L963_9CLOT</name>
<dbReference type="GO" id="GO:0006109">
    <property type="term" value="P:regulation of carbohydrate metabolic process"/>
    <property type="evidence" value="ECO:0007669"/>
    <property type="project" value="InterPro"/>
</dbReference>
<dbReference type="GO" id="GO:0006402">
    <property type="term" value="P:mRNA catabolic process"/>
    <property type="evidence" value="ECO:0007669"/>
    <property type="project" value="InterPro"/>
</dbReference>
<evidence type="ECO:0000313" key="2">
    <source>
        <dbReference type="EMBL" id="URZ11304.1"/>
    </source>
</evidence>
<evidence type="ECO:0000313" key="3">
    <source>
        <dbReference type="Proteomes" id="UP000190951"/>
    </source>
</evidence>
<keyword evidence="1" id="KW-0963">Cytoplasm</keyword>
<dbReference type="AlphaFoldDB" id="A0A1S8L963"/>
<keyword evidence="1" id="KW-1005">Bacterial flagellum biogenesis</keyword>
<organism evidence="2 3">
    <name type="scientific">Clostridium felsineum</name>
    <dbReference type="NCBI Taxonomy" id="36839"/>
    <lineage>
        <taxon>Bacteria</taxon>
        <taxon>Bacillati</taxon>
        <taxon>Bacillota</taxon>
        <taxon>Clostridia</taxon>
        <taxon>Eubacteriales</taxon>
        <taxon>Clostridiaceae</taxon>
        <taxon>Clostridium</taxon>
    </lineage>
</organism>
<dbReference type="InterPro" id="IPR036107">
    <property type="entry name" value="CsrA_sf"/>
</dbReference>
<sequence>MLVMGRKKGESILIGDDIEITIVNVDESSVKIAINAPREVTILRKELYNKIKEENKEALVKDSDLLKVKELNLKK</sequence>
<dbReference type="Gene3D" id="2.60.40.4380">
    <property type="entry name" value="Translational regulator CsrA"/>
    <property type="match status" value="1"/>
</dbReference>
<dbReference type="FunFam" id="2.60.40.4380:FF:000002">
    <property type="entry name" value="Translational regulator CsrA"/>
    <property type="match status" value="1"/>
</dbReference>
<dbReference type="GO" id="GO:0048027">
    <property type="term" value="F:mRNA 5'-UTR binding"/>
    <property type="evidence" value="ECO:0007669"/>
    <property type="project" value="UniProtKB-UniRule"/>
</dbReference>
<dbReference type="InterPro" id="IPR003751">
    <property type="entry name" value="CsrA"/>
</dbReference>
<dbReference type="NCBIfam" id="TIGR00202">
    <property type="entry name" value="csrA"/>
    <property type="match status" value="1"/>
</dbReference>
<keyword evidence="3" id="KW-1185">Reference proteome</keyword>
<proteinExistence type="inferred from homology"/>
<keyword evidence="1" id="KW-0810">Translation regulation</keyword>
<dbReference type="Pfam" id="PF02599">
    <property type="entry name" value="CsrA"/>
    <property type="match status" value="1"/>
</dbReference>
<dbReference type="GO" id="GO:0044781">
    <property type="term" value="P:bacterial-type flagellum organization"/>
    <property type="evidence" value="ECO:0007669"/>
    <property type="project" value="UniProtKB-KW"/>
</dbReference>
<keyword evidence="1" id="KW-0694">RNA-binding</keyword>
<dbReference type="EMBL" id="CP096983">
    <property type="protein sequence ID" value="URZ11304.1"/>
    <property type="molecule type" value="Genomic_DNA"/>
</dbReference>
<dbReference type="SUPFAM" id="SSF117130">
    <property type="entry name" value="CsrA-like"/>
    <property type="match status" value="1"/>
</dbReference>
<dbReference type="NCBIfam" id="NF002469">
    <property type="entry name" value="PRK01712.1"/>
    <property type="match status" value="1"/>
</dbReference>
<dbReference type="Proteomes" id="UP000190951">
    <property type="component" value="Chromosome"/>
</dbReference>
<dbReference type="PANTHER" id="PTHR34984:SF1">
    <property type="entry name" value="CARBON STORAGE REGULATOR"/>
    <property type="match status" value="1"/>
</dbReference>
<reference evidence="2 3" key="1">
    <citation type="submission" date="2022-04" db="EMBL/GenBank/DDBJ databases">
        <title>Genome sequence of C. roseum typestrain.</title>
        <authorList>
            <person name="Poehlein A."/>
            <person name="Schoch T."/>
            <person name="Duerre P."/>
            <person name="Daniel R."/>
        </authorList>
    </citation>
    <scope>NUCLEOTIDE SEQUENCE [LARGE SCALE GENOMIC DNA]</scope>
    <source>
        <strain evidence="2 3">DSM 7320</strain>
    </source>
</reference>
<comment type="function">
    <text evidence="1">A translational regulator that binds mRNA to regulate translation initiation and/or mRNA stability. Usually binds in the 5'-UTR at or near the Shine-Dalgarno sequence preventing ribosome-binding, thus repressing translation. Its main target seems to be the major flagellin gene, while its function is anatagonized by FliW.</text>
</comment>
<accession>A0A1S8L963</accession>
<protein>
    <recommendedName>
        <fullName evidence="1">Translational regulator CsrA</fullName>
    </recommendedName>
</protein>